<name>A0AA39MQX5_ARMTA</name>
<sequence length="188" mass="21429">MPHVDYSLSSLMISQFFTRSGSDLQTLDLQLVQRALDPDQLFSCIPQLRRLILSMAGTENDRDPSRFLRCLDSGMLPNLSVFELSANRLFMDDIWLEGWDELLVRIIDGRWNIPEDSWVTRLSQVRIRCRNPARVESEFKCGQAAPKLGALHALSHIDRLKSCKAEGLDISVIADEEMDGLPEERVLL</sequence>
<dbReference type="GeneID" id="85363386"/>
<evidence type="ECO:0000313" key="1">
    <source>
        <dbReference type="EMBL" id="KAK0442759.1"/>
    </source>
</evidence>
<gene>
    <name evidence="1" type="ORF">EV420DRAFT_1726802</name>
</gene>
<keyword evidence="2" id="KW-1185">Reference proteome</keyword>
<proteinExistence type="predicted"/>
<dbReference type="AlphaFoldDB" id="A0AA39MQX5"/>
<evidence type="ECO:0000313" key="2">
    <source>
        <dbReference type="Proteomes" id="UP001175211"/>
    </source>
</evidence>
<accession>A0AA39MQX5</accession>
<dbReference type="Proteomes" id="UP001175211">
    <property type="component" value="Unassembled WGS sequence"/>
</dbReference>
<comment type="caution">
    <text evidence="1">The sequence shown here is derived from an EMBL/GenBank/DDBJ whole genome shotgun (WGS) entry which is preliminary data.</text>
</comment>
<reference evidence="1" key="1">
    <citation type="submission" date="2023-06" db="EMBL/GenBank/DDBJ databases">
        <authorList>
            <consortium name="Lawrence Berkeley National Laboratory"/>
            <person name="Ahrendt S."/>
            <person name="Sahu N."/>
            <person name="Indic B."/>
            <person name="Wong-Bajracharya J."/>
            <person name="Merenyi Z."/>
            <person name="Ke H.-M."/>
            <person name="Monk M."/>
            <person name="Kocsube S."/>
            <person name="Drula E."/>
            <person name="Lipzen A."/>
            <person name="Balint B."/>
            <person name="Henrissat B."/>
            <person name="Andreopoulos B."/>
            <person name="Martin F.M."/>
            <person name="Harder C.B."/>
            <person name="Rigling D."/>
            <person name="Ford K.L."/>
            <person name="Foster G.D."/>
            <person name="Pangilinan J."/>
            <person name="Papanicolaou A."/>
            <person name="Barry K."/>
            <person name="LaButti K."/>
            <person name="Viragh M."/>
            <person name="Koriabine M."/>
            <person name="Yan M."/>
            <person name="Riley R."/>
            <person name="Champramary S."/>
            <person name="Plett K.L."/>
            <person name="Tsai I.J."/>
            <person name="Slot J."/>
            <person name="Sipos G."/>
            <person name="Plett J."/>
            <person name="Nagy L.G."/>
            <person name="Grigoriev I.V."/>
        </authorList>
    </citation>
    <scope>NUCLEOTIDE SEQUENCE</scope>
    <source>
        <strain evidence="1">CCBAS 213</strain>
    </source>
</reference>
<dbReference type="EMBL" id="JAUEPS010000062">
    <property type="protein sequence ID" value="KAK0442759.1"/>
    <property type="molecule type" value="Genomic_DNA"/>
</dbReference>
<dbReference type="RefSeq" id="XP_060324446.1">
    <property type="nucleotide sequence ID" value="XM_060479838.1"/>
</dbReference>
<organism evidence="1 2">
    <name type="scientific">Armillaria tabescens</name>
    <name type="common">Ringless honey mushroom</name>
    <name type="synonym">Agaricus tabescens</name>
    <dbReference type="NCBI Taxonomy" id="1929756"/>
    <lineage>
        <taxon>Eukaryota</taxon>
        <taxon>Fungi</taxon>
        <taxon>Dikarya</taxon>
        <taxon>Basidiomycota</taxon>
        <taxon>Agaricomycotina</taxon>
        <taxon>Agaricomycetes</taxon>
        <taxon>Agaricomycetidae</taxon>
        <taxon>Agaricales</taxon>
        <taxon>Marasmiineae</taxon>
        <taxon>Physalacriaceae</taxon>
        <taxon>Desarmillaria</taxon>
    </lineage>
</organism>
<protein>
    <submittedName>
        <fullName evidence="1">Uncharacterized protein</fullName>
    </submittedName>
</protein>